<dbReference type="PIRSF" id="PIRSF039012">
    <property type="entry name" value="ASP"/>
    <property type="match status" value="1"/>
</dbReference>
<gene>
    <name evidence="6" type="ORF">SAMN04488005_0870</name>
</gene>
<dbReference type="AlphaFoldDB" id="A0A1I6G0Q7"/>
<evidence type="ECO:0000313" key="7">
    <source>
        <dbReference type="Proteomes" id="UP000199478"/>
    </source>
</evidence>
<accession>A0A1I6G0Q7</accession>
<protein>
    <submittedName>
        <fullName evidence="6">N-alpha-acetyl-L-2,4-diaminobutyrate deacetylase</fullName>
    </submittedName>
</protein>
<dbReference type="NCBIfam" id="TIGR02994">
    <property type="entry name" value="ectoine_eutE"/>
    <property type="match status" value="1"/>
</dbReference>
<dbReference type="InterPro" id="IPR055438">
    <property type="entry name" value="AstE_AspA_cat"/>
</dbReference>
<organism evidence="6 7">
    <name type="scientific">Yoonia tamlensis</name>
    <dbReference type="NCBI Taxonomy" id="390270"/>
    <lineage>
        <taxon>Bacteria</taxon>
        <taxon>Pseudomonadati</taxon>
        <taxon>Pseudomonadota</taxon>
        <taxon>Alphaproteobacteria</taxon>
        <taxon>Rhodobacterales</taxon>
        <taxon>Paracoccaceae</taxon>
        <taxon>Yoonia</taxon>
    </lineage>
</organism>
<dbReference type="OrthoDB" id="9782876at2"/>
<dbReference type="InterPro" id="IPR053138">
    <property type="entry name" value="N-alpha-Ac-DABA_deacetylase"/>
</dbReference>
<dbReference type="RefSeq" id="WP_090196872.1">
    <property type="nucleotide sequence ID" value="NZ_FOYP01000001.1"/>
</dbReference>
<dbReference type="CDD" id="cd06252">
    <property type="entry name" value="M14_ASTE_ASPA-like"/>
    <property type="match status" value="1"/>
</dbReference>
<evidence type="ECO:0000259" key="5">
    <source>
        <dbReference type="Pfam" id="PF24827"/>
    </source>
</evidence>
<evidence type="ECO:0000256" key="4">
    <source>
        <dbReference type="ARBA" id="ARBA00022833"/>
    </source>
</evidence>
<sequence length="339" mass="36188">MRDNPISPTVDFDADGVQHGFLRLPYSRNESAWGSIQIPVTVVKNGTGPCALLTGGNHGDEYEGPLALLGLAQTLRAKDVTGTVIIIPFMNHPAFLAGTRLSPVDNINLNRAFPGAPDGTPTAKIADFFQRTLLPMADIVLDFHSGGKTLDFLPFAASHILDDAAQMARCRAARDAFNAPFSVEMREIDGLGMYDDAAESMGKTFVTTELGGGGSATPQTVAIARKGVHNLLIHAGILQGEMQIAPSRVLTQPSDDCFHFADTGGLIEFSVTLGDTVQQNDDIAHIWPAHYSGQPPRTIKAQMDGIVTARHHPGLVLPGDCVAVLAIEITTDLTKEIQC</sequence>
<dbReference type="SUPFAM" id="SSF53187">
    <property type="entry name" value="Zn-dependent exopeptidases"/>
    <property type="match status" value="1"/>
</dbReference>
<evidence type="ECO:0000256" key="3">
    <source>
        <dbReference type="ARBA" id="ARBA00022801"/>
    </source>
</evidence>
<keyword evidence="7" id="KW-1185">Reference proteome</keyword>
<dbReference type="Gene3D" id="3.40.630.10">
    <property type="entry name" value="Zn peptidases"/>
    <property type="match status" value="1"/>
</dbReference>
<keyword evidence="3" id="KW-0378">Hydrolase</keyword>
<dbReference type="EMBL" id="FOYP01000001">
    <property type="protein sequence ID" value="SFR35768.1"/>
    <property type="molecule type" value="Genomic_DNA"/>
</dbReference>
<dbReference type="STRING" id="390270.SAMN04488005_0870"/>
<keyword evidence="2" id="KW-0479">Metal-binding</keyword>
<dbReference type="PANTHER" id="PTHR37326">
    <property type="entry name" value="BLL3975 PROTEIN"/>
    <property type="match status" value="1"/>
</dbReference>
<dbReference type="GO" id="GO:0016811">
    <property type="term" value="F:hydrolase activity, acting on carbon-nitrogen (but not peptide) bonds, in linear amides"/>
    <property type="evidence" value="ECO:0007669"/>
    <property type="project" value="InterPro"/>
</dbReference>
<evidence type="ECO:0000313" key="6">
    <source>
        <dbReference type="EMBL" id="SFR35768.1"/>
    </source>
</evidence>
<keyword evidence="4" id="KW-0862">Zinc</keyword>
<evidence type="ECO:0000256" key="1">
    <source>
        <dbReference type="ARBA" id="ARBA00001947"/>
    </source>
</evidence>
<reference evidence="7" key="1">
    <citation type="submission" date="2016-10" db="EMBL/GenBank/DDBJ databases">
        <authorList>
            <person name="Varghese N."/>
            <person name="Submissions S."/>
        </authorList>
    </citation>
    <scope>NUCLEOTIDE SEQUENCE [LARGE SCALE GENOMIC DNA]</scope>
    <source>
        <strain evidence="7">DSM 26879</strain>
    </source>
</reference>
<comment type="cofactor">
    <cofactor evidence="1">
        <name>Zn(2+)</name>
        <dbReference type="ChEBI" id="CHEBI:29105"/>
    </cofactor>
</comment>
<dbReference type="GO" id="GO:0016788">
    <property type="term" value="F:hydrolase activity, acting on ester bonds"/>
    <property type="evidence" value="ECO:0007669"/>
    <property type="project" value="InterPro"/>
</dbReference>
<dbReference type="Pfam" id="PF24827">
    <property type="entry name" value="AstE_AspA_cat"/>
    <property type="match status" value="1"/>
</dbReference>
<name>A0A1I6G0Q7_9RHOB</name>
<proteinExistence type="predicted"/>
<dbReference type="GO" id="GO:0046872">
    <property type="term" value="F:metal ion binding"/>
    <property type="evidence" value="ECO:0007669"/>
    <property type="project" value="UniProtKB-KW"/>
</dbReference>
<dbReference type="InterPro" id="IPR014336">
    <property type="entry name" value="DoeB"/>
</dbReference>
<evidence type="ECO:0000256" key="2">
    <source>
        <dbReference type="ARBA" id="ARBA00022723"/>
    </source>
</evidence>
<feature type="domain" description="Succinylglutamate desuccinylase/Aspartoacylase catalytic" evidence="5">
    <location>
        <begin position="48"/>
        <end position="234"/>
    </location>
</feature>
<dbReference type="PANTHER" id="PTHR37326:SF1">
    <property type="entry name" value="BLL3975 PROTEIN"/>
    <property type="match status" value="1"/>
</dbReference>
<dbReference type="InterPro" id="IPR043795">
    <property type="entry name" value="N-alpha-Ac-DABA-like"/>
</dbReference>
<dbReference type="Proteomes" id="UP000199478">
    <property type="component" value="Unassembled WGS sequence"/>
</dbReference>